<feature type="non-terminal residue" evidence="3">
    <location>
        <position position="473"/>
    </location>
</feature>
<name>A0A139HIU8_9PEZI</name>
<dbReference type="EMBL" id="LFZN01000042">
    <property type="protein sequence ID" value="KXT02418.1"/>
    <property type="molecule type" value="Genomic_DNA"/>
</dbReference>
<keyword evidence="2" id="KW-1133">Transmembrane helix</keyword>
<dbReference type="AlphaFoldDB" id="A0A139HIU8"/>
<gene>
    <name evidence="3" type="ORF">AC578_7856</name>
</gene>
<evidence type="ECO:0000256" key="2">
    <source>
        <dbReference type="SAM" id="Phobius"/>
    </source>
</evidence>
<evidence type="ECO:0000313" key="4">
    <source>
        <dbReference type="Proteomes" id="UP000070133"/>
    </source>
</evidence>
<accession>A0A139HIU8</accession>
<sequence length="473" mass="50136">MSTITTTTPYSLSVYTTTRGSVATFVASQVPVTTIFENASNGSPAKEIVYVAQEDVIPVQSGTNAVGSRATVTVTSSGPARTIQATGTYVGSFSNGYSVVLSTQTPLDSAAPITVVVETGGLYAASLVPTSVLSTTSSMASSPSGTHSSQPVSRKSDTGAIAGAAVGSAIGAALITFLLTFFLCVRKRRNNHRGGVYMAEKPSLAHVWDAFLPQSADDGTIQRSVNALYSQIEMHVENYYGSNAMASISMDSRAALQKVDGGILPRSVEELMREPTTPLPVIKHCFAWMVLSRLSPAAHSESSLLPPELARMPRKLSGSKGRSDREEKAMEQAYPYWRVLTAHLLYPRSSHASQSASPHGAAEVLATLSTAFQPWSKDVKSGASAPEHLSSVLKTATETGLLILSQPSTFGFEWGVSDTARAAPDTSISTIVVLPAFKKTANERSEALAQRHVLVKPKVEAISLSRRMMLAHG</sequence>
<keyword evidence="2" id="KW-0812">Transmembrane</keyword>
<proteinExistence type="predicted"/>
<comment type="caution">
    <text evidence="3">The sequence shown here is derived from an EMBL/GenBank/DDBJ whole genome shotgun (WGS) entry which is preliminary data.</text>
</comment>
<keyword evidence="4" id="KW-1185">Reference proteome</keyword>
<organism evidence="3 4">
    <name type="scientific">Pseudocercospora eumusae</name>
    <dbReference type="NCBI Taxonomy" id="321146"/>
    <lineage>
        <taxon>Eukaryota</taxon>
        <taxon>Fungi</taxon>
        <taxon>Dikarya</taxon>
        <taxon>Ascomycota</taxon>
        <taxon>Pezizomycotina</taxon>
        <taxon>Dothideomycetes</taxon>
        <taxon>Dothideomycetidae</taxon>
        <taxon>Mycosphaerellales</taxon>
        <taxon>Mycosphaerellaceae</taxon>
        <taxon>Pseudocercospora</taxon>
    </lineage>
</organism>
<evidence type="ECO:0000256" key="1">
    <source>
        <dbReference type="SAM" id="MobiDB-lite"/>
    </source>
</evidence>
<keyword evidence="2" id="KW-0472">Membrane</keyword>
<feature type="region of interest" description="Disordered" evidence="1">
    <location>
        <begin position="136"/>
        <end position="155"/>
    </location>
</feature>
<feature type="compositionally biased region" description="Low complexity" evidence="1">
    <location>
        <begin position="136"/>
        <end position="149"/>
    </location>
</feature>
<dbReference type="OrthoDB" id="3938193at2759"/>
<reference evidence="3 4" key="1">
    <citation type="submission" date="2015-07" db="EMBL/GenBank/DDBJ databases">
        <title>Comparative genomics of the Sigatoka disease complex on banana suggests a link between parallel evolutionary changes in Pseudocercospora fijiensis and Pseudocercospora eumusae and increased virulence on the banana host.</title>
        <authorList>
            <person name="Chang T.-C."/>
            <person name="Salvucci A."/>
            <person name="Crous P.W."/>
            <person name="Stergiopoulos I."/>
        </authorList>
    </citation>
    <scope>NUCLEOTIDE SEQUENCE [LARGE SCALE GENOMIC DNA]</scope>
    <source>
        <strain evidence="3 4">CBS 114824</strain>
    </source>
</reference>
<feature type="transmembrane region" description="Helical" evidence="2">
    <location>
        <begin position="160"/>
        <end position="185"/>
    </location>
</feature>
<dbReference type="Proteomes" id="UP000070133">
    <property type="component" value="Unassembled WGS sequence"/>
</dbReference>
<protein>
    <submittedName>
        <fullName evidence="3">Uncharacterized protein</fullName>
    </submittedName>
</protein>
<evidence type="ECO:0000313" key="3">
    <source>
        <dbReference type="EMBL" id="KXT02418.1"/>
    </source>
</evidence>